<dbReference type="InterPro" id="IPR015590">
    <property type="entry name" value="Aldehyde_DH_dom"/>
</dbReference>
<dbReference type="Proteomes" id="UP000663862">
    <property type="component" value="Unassembled WGS sequence"/>
</dbReference>
<evidence type="ECO:0000313" key="3">
    <source>
        <dbReference type="Proteomes" id="UP000663862"/>
    </source>
</evidence>
<name>A0A821JX85_9BILA</name>
<proteinExistence type="predicted"/>
<feature type="domain" description="Aldehyde dehydrogenase" evidence="1">
    <location>
        <begin position="1"/>
        <end position="37"/>
    </location>
</feature>
<dbReference type="SUPFAM" id="SSF53720">
    <property type="entry name" value="ALDH-like"/>
    <property type="match status" value="1"/>
</dbReference>
<dbReference type="Gene3D" id="3.40.605.10">
    <property type="entry name" value="Aldehyde Dehydrogenase, Chain A, domain 1"/>
    <property type="match status" value="1"/>
</dbReference>
<evidence type="ECO:0000259" key="1">
    <source>
        <dbReference type="Pfam" id="PF00171"/>
    </source>
</evidence>
<dbReference type="EMBL" id="CAJOBQ010016068">
    <property type="protein sequence ID" value="CAF4725753.1"/>
    <property type="molecule type" value="Genomic_DNA"/>
</dbReference>
<evidence type="ECO:0000313" key="2">
    <source>
        <dbReference type="EMBL" id="CAF4725753.1"/>
    </source>
</evidence>
<dbReference type="Pfam" id="PF00171">
    <property type="entry name" value="Aldedh"/>
    <property type="match status" value="1"/>
</dbReference>
<gene>
    <name evidence="2" type="ORF">TSG867_LOCUS34204</name>
</gene>
<dbReference type="GO" id="GO:0016491">
    <property type="term" value="F:oxidoreductase activity"/>
    <property type="evidence" value="ECO:0007669"/>
    <property type="project" value="InterPro"/>
</dbReference>
<dbReference type="InterPro" id="IPR016161">
    <property type="entry name" value="Ald_DH/histidinol_DH"/>
</dbReference>
<reference evidence="2" key="1">
    <citation type="submission" date="2021-02" db="EMBL/GenBank/DDBJ databases">
        <authorList>
            <person name="Nowell W R."/>
        </authorList>
    </citation>
    <scope>NUCLEOTIDE SEQUENCE</scope>
</reference>
<organism evidence="2 3">
    <name type="scientific">Rotaria socialis</name>
    <dbReference type="NCBI Taxonomy" id="392032"/>
    <lineage>
        <taxon>Eukaryota</taxon>
        <taxon>Metazoa</taxon>
        <taxon>Spiralia</taxon>
        <taxon>Gnathifera</taxon>
        <taxon>Rotifera</taxon>
        <taxon>Eurotatoria</taxon>
        <taxon>Bdelloidea</taxon>
        <taxon>Philodinida</taxon>
        <taxon>Philodinidae</taxon>
        <taxon>Rotaria</taxon>
    </lineage>
</organism>
<sequence>YYAGWPDKINGRVLPVGGDFFSYTRREPVGVVGQIIPVGENFLR</sequence>
<dbReference type="InterPro" id="IPR016162">
    <property type="entry name" value="Ald_DH_N"/>
</dbReference>
<protein>
    <recommendedName>
        <fullName evidence="1">Aldehyde dehydrogenase domain-containing protein</fullName>
    </recommendedName>
</protein>
<feature type="non-terminal residue" evidence="2">
    <location>
        <position position="1"/>
    </location>
</feature>
<dbReference type="AlphaFoldDB" id="A0A821JX85"/>
<comment type="caution">
    <text evidence="2">The sequence shown here is derived from an EMBL/GenBank/DDBJ whole genome shotgun (WGS) entry which is preliminary data.</text>
</comment>
<accession>A0A821JX85</accession>